<dbReference type="Proteomes" id="UP000278907">
    <property type="component" value="Unassembled WGS sequence"/>
</dbReference>
<accession>A0ABX9Q420</accession>
<reference evidence="1 2" key="1">
    <citation type="submission" date="2018-09" db="EMBL/GenBank/DDBJ databases">
        <authorList>
            <person name="Livingstone P.G."/>
            <person name="Whitworth D.E."/>
        </authorList>
    </citation>
    <scope>NUCLEOTIDE SEQUENCE [LARGE SCALE GENOMIC DNA]</scope>
    <source>
        <strain evidence="1 2">CA031B</strain>
    </source>
</reference>
<sequence length="130" mass="14204">MFMYVDVNDLNSDTVPQSSQSGGFNDYWNSLPQLVLLDPKSVTLGSNEVSITPQFTDVFSRYFMNDVLGGTPTGLSKINNPGVFDPAQMAKAYDSFTSVDSYWHALSVGATINLPAQASSYTFQAPKDWG</sequence>
<protein>
    <submittedName>
        <fullName evidence="1">Uncharacterized protein</fullName>
    </submittedName>
</protein>
<proteinExistence type="predicted"/>
<evidence type="ECO:0000313" key="1">
    <source>
        <dbReference type="EMBL" id="RKH76864.1"/>
    </source>
</evidence>
<comment type="caution">
    <text evidence="1">The sequence shown here is derived from an EMBL/GenBank/DDBJ whole genome shotgun (WGS) entry which is preliminary data.</text>
</comment>
<dbReference type="EMBL" id="RAWI01001304">
    <property type="protein sequence ID" value="RKH76864.1"/>
    <property type="molecule type" value="Genomic_DNA"/>
</dbReference>
<gene>
    <name evidence="1" type="ORF">D7Y13_44215</name>
</gene>
<organism evidence="1 2">
    <name type="scientific">Corallococcus praedator</name>
    <dbReference type="NCBI Taxonomy" id="2316724"/>
    <lineage>
        <taxon>Bacteria</taxon>
        <taxon>Pseudomonadati</taxon>
        <taxon>Myxococcota</taxon>
        <taxon>Myxococcia</taxon>
        <taxon>Myxococcales</taxon>
        <taxon>Cystobacterineae</taxon>
        <taxon>Myxococcaceae</taxon>
        <taxon>Corallococcus</taxon>
    </lineage>
</organism>
<name>A0ABX9Q420_9BACT</name>
<feature type="non-terminal residue" evidence="1">
    <location>
        <position position="130"/>
    </location>
</feature>
<keyword evidence="2" id="KW-1185">Reference proteome</keyword>
<evidence type="ECO:0000313" key="2">
    <source>
        <dbReference type="Proteomes" id="UP000278907"/>
    </source>
</evidence>